<organism evidence="2 3">
    <name type="scientific">Georgfuchsia toluolica</name>
    <dbReference type="NCBI Taxonomy" id="424218"/>
    <lineage>
        <taxon>Bacteria</taxon>
        <taxon>Pseudomonadati</taxon>
        <taxon>Pseudomonadota</taxon>
        <taxon>Betaproteobacteria</taxon>
        <taxon>Nitrosomonadales</taxon>
        <taxon>Sterolibacteriaceae</taxon>
        <taxon>Georgfuchsia</taxon>
    </lineage>
</organism>
<evidence type="ECO:0000259" key="1">
    <source>
        <dbReference type="Pfam" id="PF12728"/>
    </source>
</evidence>
<dbReference type="Proteomes" id="UP000742786">
    <property type="component" value="Unassembled WGS sequence"/>
</dbReference>
<proteinExistence type="predicted"/>
<gene>
    <name evidence="2" type="ORF">GTOL_12561</name>
</gene>
<dbReference type="AlphaFoldDB" id="A0A916N195"/>
<name>A0A916N195_9PROT</name>
<dbReference type="GO" id="GO:0003677">
    <property type="term" value="F:DNA binding"/>
    <property type="evidence" value="ECO:0007669"/>
    <property type="project" value="UniProtKB-KW"/>
</dbReference>
<reference evidence="2" key="1">
    <citation type="submission" date="2021-04" db="EMBL/GenBank/DDBJ databases">
        <authorList>
            <person name="Hornung B."/>
        </authorList>
    </citation>
    <scope>NUCLEOTIDE SEQUENCE</scope>
    <source>
        <strain evidence="2">G5G6</strain>
    </source>
</reference>
<accession>A0A916N195</accession>
<protein>
    <submittedName>
        <fullName evidence="2">DNA-binding protein</fullName>
    </submittedName>
</protein>
<evidence type="ECO:0000313" key="3">
    <source>
        <dbReference type="Proteomes" id="UP000742786"/>
    </source>
</evidence>
<dbReference type="EMBL" id="CAJQUM010000001">
    <property type="protein sequence ID" value="CAG4884678.1"/>
    <property type="molecule type" value="Genomic_DNA"/>
</dbReference>
<evidence type="ECO:0000313" key="2">
    <source>
        <dbReference type="EMBL" id="CAG4884678.1"/>
    </source>
</evidence>
<keyword evidence="2" id="KW-0238">DNA-binding</keyword>
<comment type="caution">
    <text evidence="2">The sequence shown here is derived from an EMBL/GenBank/DDBJ whole genome shotgun (WGS) entry which is preliminary data.</text>
</comment>
<dbReference type="Pfam" id="PF12728">
    <property type="entry name" value="HTH_17"/>
    <property type="match status" value="1"/>
</dbReference>
<dbReference type="RefSeq" id="WP_220636501.1">
    <property type="nucleotide sequence ID" value="NZ_CAJQUM010000001.1"/>
</dbReference>
<feature type="domain" description="Helix-turn-helix" evidence="1">
    <location>
        <begin position="5"/>
        <end position="52"/>
    </location>
</feature>
<keyword evidence="3" id="KW-1185">Reference proteome</keyword>
<dbReference type="InterPro" id="IPR041657">
    <property type="entry name" value="HTH_17"/>
</dbReference>
<sequence>MNTFNLQEAARFLKIHPVTLQDKARAGDVPGAKIGKCWVFVEIDLIEYIRSQYPRRALQGEHERNITCHSSNARTPQIGGSNSRLAMDDRYSKALGLPTK</sequence>